<keyword evidence="3" id="KW-0238">DNA-binding</keyword>
<proteinExistence type="predicted"/>
<dbReference type="PROSITE" id="PS00036">
    <property type="entry name" value="BZIP_BASIC"/>
    <property type="match status" value="1"/>
</dbReference>
<protein>
    <recommendedName>
        <fullName evidence="6">X-box-binding protein 1</fullName>
    </recommendedName>
</protein>
<evidence type="ECO:0000256" key="2">
    <source>
        <dbReference type="ARBA" id="ARBA00023015"/>
    </source>
</evidence>
<evidence type="ECO:0000313" key="9">
    <source>
        <dbReference type="Proteomes" id="UP000694888"/>
    </source>
</evidence>
<evidence type="ECO:0000259" key="8">
    <source>
        <dbReference type="PROSITE" id="PS50217"/>
    </source>
</evidence>
<feature type="region of interest" description="Disordered" evidence="7">
    <location>
        <begin position="216"/>
        <end position="242"/>
    </location>
</feature>
<organism evidence="9 10">
    <name type="scientific">Aplysia californica</name>
    <name type="common">California sea hare</name>
    <dbReference type="NCBI Taxonomy" id="6500"/>
    <lineage>
        <taxon>Eukaryota</taxon>
        <taxon>Metazoa</taxon>
        <taxon>Spiralia</taxon>
        <taxon>Lophotrochozoa</taxon>
        <taxon>Mollusca</taxon>
        <taxon>Gastropoda</taxon>
        <taxon>Heterobranchia</taxon>
        <taxon>Euthyneura</taxon>
        <taxon>Tectipleura</taxon>
        <taxon>Aplysiida</taxon>
        <taxon>Aplysioidea</taxon>
        <taxon>Aplysiidae</taxon>
        <taxon>Aplysia</taxon>
    </lineage>
</organism>
<dbReference type="CDD" id="cd14691">
    <property type="entry name" value="bZIP_XBP1"/>
    <property type="match status" value="1"/>
</dbReference>
<dbReference type="PANTHER" id="PTHR46542">
    <property type="entry name" value="X-BOX BINDING PROTEIN 1"/>
    <property type="match status" value="1"/>
</dbReference>
<dbReference type="Gene3D" id="1.20.5.170">
    <property type="match status" value="1"/>
</dbReference>
<feature type="domain" description="BZIP" evidence="8">
    <location>
        <begin position="58"/>
        <end position="121"/>
    </location>
</feature>
<dbReference type="SUPFAM" id="SSF57959">
    <property type="entry name" value="Leucine zipper domain"/>
    <property type="match status" value="1"/>
</dbReference>
<dbReference type="PROSITE" id="PS50217">
    <property type="entry name" value="BZIP"/>
    <property type="match status" value="1"/>
</dbReference>
<dbReference type="GeneID" id="101852940"/>
<dbReference type="Proteomes" id="UP000694888">
    <property type="component" value="Unplaced"/>
</dbReference>
<keyword evidence="1" id="KW-0832">Ubl conjugation</keyword>
<sequence>MSLITPKTIVITAYPGKHGSISMQSNQSEYSLLDSVDFDSDGGGGPRKRRRLTHLSPDEKMLRRKLKNRVAAQTARDRKKALMQELEEKVAQLEEENKLLRRQNVSLKETSSSLAKENASLKSRLTDPVPTSIKTESEPPRSAAPAVPLQKEQVQNLSRWLAQYCAFVMMLSLMISSGCYKSLQTSESASNRKRKQLRPSRRVSVEEELVVKQEVEVKEEPTEPPHVAWWGSHQQSWNPSMN</sequence>
<keyword evidence="5" id="KW-0539">Nucleus</keyword>
<dbReference type="PANTHER" id="PTHR46542:SF1">
    <property type="entry name" value="X-BOX BINDING PROTEIN 1"/>
    <property type="match status" value="1"/>
</dbReference>
<evidence type="ECO:0000256" key="4">
    <source>
        <dbReference type="ARBA" id="ARBA00023163"/>
    </source>
</evidence>
<gene>
    <name evidence="10" type="primary">LOC101852940</name>
</gene>
<keyword evidence="2" id="KW-0805">Transcription regulation</keyword>
<evidence type="ECO:0000256" key="5">
    <source>
        <dbReference type="ARBA" id="ARBA00023242"/>
    </source>
</evidence>
<accession>A0ABM0JVF9</accession>
<evidence type="ECO:0000256" key="3">
    <source>
        <dbReference type="ARBA" id="ARBA00023125"/>
    </source>
</evidence>
<evidence type="ECO:0000313" key="10">
    <source>
        <dbReference type="RefSeq" id="XP_005102484.1"/>
    </source>
</evidence>
<dbReference type="SMART" id="SM00338">
    <property type="entry name" value="BRLZ"/>
    <property type="match status" value="1"/>
</dbReference>
<keyword evidence="9" id="KW-1185">Reference proteome</keyword>
<keyword evidence="4" id="KW-0804">Transcription</keyword>
<evidence type="ECO:0000256" key="7">
    <source>
        <dbReference type="SAM" id="MobiDB-lite"/>
    </source>
</evidence>
<dbReference type="InterPro" id="IPR052470">
    <property type="entry name" value="ER_Stress-Reg_TF"/>
</dbReference>
<name>A0ABM0JVF9_APLCA</name>
<feature type="region of interest" description="Disordered" evidence="7">
    <location>
        <begin position="108"/>
        <end position="147"/>
    </location>
</feature>
<feature type="compositionally biased region" description="Polar residues" evidence="7">
    <location>
        <begin position="232"/>
        <end position="242"/>
    </location>
</feature>
<dbReference type="Pfam" id="PF00170">
    <property type="entry name" value="bZIP_1"/>
    <property type="match status" value="1"/>
</dbReference>
<reference evidence="10" key="1">
    <citation type="submission" date="2025-08" db="UniProtKB">
        <authorList>
            <consortium name="RefSeq"/>
        </authorList>
    </citation>
    <scope>IDENTIFICATION</scope>
</reference>
<dbReference type="RefSeq" id="XP_005102484.1">
    <property type="nucleotide sequence ID" value="XM_005102427.3"/>
</dbReference>
<evidence type="ECO:0000256" key="1">
    <source>
        <dbReference type="ARBA" id="ARBA00022843"/>
    </source>
</evidence>
<dbReference type="InterPro" id="IPR004827">
    <property type="entry name" value="bZIP"/>
</dbReference>
<evidence type="ECO:0000256" key="6">
    <source>
        <dbReference type="ARBA" id="ARBA00040165"/>
    </source>
</evidence>
<dbReference type="InterPro" id="IPR046347">
    <property type="entry name" value="bZIP_sf"/>
</dbReference>
<feature type="compositionally biased region" description="Polar residues" evidence="7">
    <location>
        <begin position="108"/>
        <end position="123"/>
    </location>
</feature>